<evidence type="ECO:0000313" key="1">
    <source>
        <dbReference type="EMBL" id="MBB3195066.1"/>
    </source>
</evidence>
<proteinExistence type="predicted"/>
<name>A0ABR6GSJ3_9BURK</name>
<accession>A0ABR6GSJ3</accession>
<reference evidence="1 2" key="1">
    <citation type="submission" date="2020-08" db="EMBL/GenBank/DDBJ databases">
        <title>Genomic Encyclopedia of Type Strains, Phase III (KMG-III): the genomes of soil and plant-associated and newly described type strains.</title>
        <authorList>
            <person name="Whitman W."/>
        </authorList>
    </citation>
    <scope>NUCLEOTIDE SEQUENCE [LARGE SCALE GENOMIC DNA]</scope>
    <source>
        <strain evidence="1 2">CECT 7247</strain>
    </source>
</reference>
<evidence type="ECO:0000313" key="2">
    <source>
        <dbReference type="Proteomes" id="UP000574369"/>
    </source>
</evidence>
<protein>
    <submittedName>
        <fullName evidence="1">Uncharacterized protein</fullName>
    </submittedName>
</protein>
<comment type="caution">
    <text evidence="1">The sequence shown here is derived from an EMBL/GenBank/DDBJ whole genome shotgun (WGS) entry which is preliminary data.</text>
</comment>
<gene>
    <name evidence="1" type="ORF">FHS28_002469</name>
</gene>
<dbReference type="RefSeq" id="WP_184294698.1">
    <property type="nucleotide sequence ID" value="NZ_JACHXO010000004.1"/>
</dbReference>
<sequence>MSCFRQPLPSMVAEYDHIFVAQVKSATLLDDKRGIEATFEVETVLKGNPQEVSRIRSPFNDQNYKAEGPKIALIQPDLAPGMHLLVFAKGRGPAEFSGCSPTTRVQQQDDGQIAAVRQLLKGSASTSNSNAQ</sequence>
<dbReference type="EMBL" id="JACHXO010000004">
    <property type="protein sequence ID" value="MBB3195066.1"/>
    <property type="molecule type" value="Genomic_DNA"/>
</dbReference>
<dbReference type="Proteomes" id="UP000574369">
    <property type="component" value="Unassembled WGS sequence"/>
</dbReference>
<keyword evidence="2" id="KW-1185">Reference proteome</keyword>
<organism evidence="1 2">
    <name type="scientific">Roseateles terrae</name>
    <dbReference type="NCBI Taxonomy" id="431060"/>
    <lineage>
        <taxon>Bacteria</taxon>
        <taxon>Pseudomonadati</taxon>
        <taxon>Pseudomonadota</taxon>
        <taxon>Betaproteobacteria</taxon>
        <taxon>Burkholderiales</taxon>
        <taxon>Sphaerotilaceae</taxon>
        <taxon>Roseateles</taxon>
    </lineage>
</organism>